<protein>
    <recommendedName>
        <fullName evidence="5">DUF4136 domain-containing protein</fullName>
    </recommendedName>
</protein>
<dbReference type="SUPFAM" id="SSF56954">
    <property type="entry name" value="Outer membrane efflux proteins (OEP)"/>
    <property type="match status" value="1"/>
</dbReference>
<feature type="region of interest" description="Disordered" evidence="1">
    <location>
        <begin position="148"/>
        <end position="180"/>
    </location>
</feature>
<evidence type="ECO:0000256" key="2">
    <source>
        <dbReference type="SAM" id="SignalP"/>
    </source>
</evidence>
<evidence type="ECO:0000256" key="1">
    <source>
        <dbReference type="SAM" id="MobiDB-lite"/>
    </source>
</evidence>
<feature type="signal peptide" evidence="2">
    <location>
        <begin position="1"/>
        <end position="21"/>
    </location>
</feature>
<reference evidence="3 4" key="1">
    <citation type="submission" date="2023-01" db="EMBL/GenBank/DDBJ databases">
        <title>Novel species of the genus Asticcacaulis isolated from rivers.</title>
        <authorList>
            <person name="Lu H."/>
        </authorList>
    </citation>
    <scope>NUCLEOTIDE SEQUENCE [LARGE SCALE GENOMIC DNA]</scope>
    <source>
        <strain evidence="3 4">DXS10W</strain>
    </source>
</reference>
<feature type="chain" id="PRO_5045210159" description="DUF4136 domain-containing protein" evidence="2">
    <location>
        <begin position="22"/>
        <end position="180"/>
    </location>
</feature>
<dbReference type="Proteomes" id="UP001216595">
    <property type="component" value="Unassembled WGS sequence"/>
</dbReference>
<name>A0ABT5I9U1_9CAUL</name>
<accession>A0ABT5I9U1</accession>
<dbReference type="RefSeq" id="WP_272739726.1">
    <property type="nucleotide sequence ID" value="NZ_JAQQKW010000001.1"/>
</dbReference>
<comment type="caution">
    <text evidence="3">The sequence shown here is derived from an EMBL/GenBank/DDBJ whole genome shotgun (WGS) entry which is preliminary data.</text>
</comment>
<evidence type="ECO:0000313" key="3">
    <source>
        <dbReference type="EMBL" id="MDC7692949.1"/>
    </source>
</evidence>
<dbReference type="PROSITE" id="PS51257">
    <property type="entry name" value="PROKAR_LIPOPROTEIN"/>
    <property type="match status" value="1"/>
</dbReference>
<sequence>MRKMMIGAALGVSLVTLAACATPTPYQPVTGDPTSSLARGYSDQRIEANRYRLKFSGNSSTSRETVEDYMLYRAAELALENGYDWFSLVGRNTKEDRTTTTTYRDPFPRLYGGFYYRYYRGGWGSWGAWEEDQTTFYRYETSAEVIFGKGEKPNDPNAYDAREVKQNLDPRIVRPTTDRR</sequence>
<keyword evidence="2" id="KW-0732">Signal</keyword>
<feature type="compositionally biased region" description="Basic and acidic residues" evidence="1">
    <location>
        <begin position="149"/>
        <end position="180"/>
    </location>
</feature>
<dbReference type="NCBIfam" id="NF047637">
    <property type="entry name" value="lipo_CC0125"/>
    <property type="match status" value="1"/>
</dbReference>
<organism evidence="3 4">
    <name type="scientific">Asticcacaulis currens</name>
    <dbReference type="NCBI Taxonomy" id="2984210"/>
    <lineage>
        <taxon>Bacteria</taxon>
        <taxon>Pseudomonadati</taxon>
        <taxon>Pseudomonadota</taxon>
        <taxon>Alphaproteobacteria</taxon>
        <taxon>Caulobacterales</taxon>
        <taxon>Caulobacteraceae</taxon>
        <taxon>Asticcacaulis</taxon>
    </lineage>
</organism>
<evidence type="ECO:0008006" key="5">
    <source>
        <dbReference type="Google" id="ProtNLM"/>
    </source>
</evidence>
<keyword evidence="4" id="KW-1185">Reference proteome</keyword>
<gene>
    <name evidence="3" type="ORF">PQU94_01500</name>
</gene>
<dbReference type="EMBL" id="JAQQKW010000001">
    <property type="protein sequence ID" value="MDC7692949.1"/>
    <property type="molecule type" value="Genomic_DNA"/>
</dbReference>
<proteinExistence type="predicted"/>
<evidence type="ECO:0000313" key="4">
    <source>
        <dbReference type="Proteomes" id="UP001216595"/>
    </source>
</evidence>